<reference evidence="1" key="1">
    <citation type="submission" date="2023-06" db="EMBL/GenBank/DDBJ databases">
        <authorList>
            <person name="Kurt Z."/>
        </authorList>
    </citation>
    <scope>NUCLEOTIDE SEQUENCE</scope>
</reference>
<dbReference type="EMBL" id="CATOUU010000887">
    <property type="protein sequence ID" value="CAI9957394.1"/>
    <property type="molecule type" value="Genomic_DNA"/>
</dbReference>
<dbReference type="Proteomes" id="UP001642409">
    <property type="component" value="Unassembled WGS sequence"/>
</dbReference>
<protein>
    <submittedName>
        <fullName evidence="2">Hypothetical_protein</fullName>
    </submittedName>
</protein>
<name>A0AA86QQQ5_9EUKA</name>
<reference evidence="2 3" key="2">
    <citation type="submission" date="2024-07" db="EMBL/GenBank/DDBJ databases">
        <authorList>
            <person name="Akdeniz Z."/>
        </authorList>
    </citation>
    <scope>NUCLEOTIDE SEQUENCE [LARGE SCALE GENOMIC DNA]</scope>
</reference>
<comment type="caution">
    <text evidence="1">The sequence shown here is derived from an EMBL/GenBank/DDBJ whole genome shotgun (WGS) entry which is preliminary data.</text>
</comment>
<gene>
    <name evidence="1" type="ORF">HINF_LOCUS45039</name>
    <name evidence="2" type="ORF">HINF_LOCUS66141</name>
</gene>
<organism evidence="1">
    <name type="scientific">Hexamita inflata</name>
    <dbReference type="NCBI Taxonomy" id="28002"/>
    <lineage>
        <taxon>Eukaryota</taxon>
        <taxon>Metamonada</taxon>
        <taxon>Diplomonadida</taxon>
        <taxon>Hexamitidae</taxon>
        <taxon>Hexamitinae</taxon>
        <taxon>Hexamita</taxon>
    </lineage>
</organism>
<evidence type="ECO:0000313" key="1">
    <source>
        <dbReference type="EMBL" id="CAI9957394.1"/>
    </source>
</evidence>
<accession>A0AA86QQQ5</accession>
<proteinExistence type="predicted"/>
<dbReference type="AlphaFoldDB" id="A0AA86QQQ5"/>
<dbReference type="EMBL" id="CAXDID020000442">
    <property type="protein sequence ID" value="CAL6092179.1"/>
    <property type="molecule type" value="Genomic_DNA"/>
</dbReference>
<sequence>MLNSGQMGQFAVVDLQNGQIHRRLNQNYVQTIPNESVFVRFKVFASPQQLYVFAIVNSQLLCDLFCELNVKQLFVVSNIQCIVNCFINVFCSHLLIVSYKAHQLGCLVICAVGTENILEICLSRLLLILQLKIIANEIVSKNQITFQGFKGYYWLHEHDFVRMQVQIGQIKFFKCTYSADDVILQINGFQISQSCQLTYISDAIA</sequence>
<keyword evidence="3" id="KW-1185">Reference proteome</keyword>
<evidence type="ECO:0000313" key="3">
    <source>
        <dbReference type="Proteomes" id="UP001642409"/>
    </source>
</evidence>
<evidence type="ECO:0000313" key="2">
    <source>
        <dbReference type="EMBL" id="CAL6092179.1"/>
    </source>
</evidence>